<organism evidence="2 3">
    <name type="scientific">Novosphingobium olei</name>
    <dbReference type="NCBI Taxonomy" id="2728851"/>
    <lineage>
        <taxon>Bacteria</taxon>
        <taxon>Pseudomonadati</taxon>
        <taxon>Pseudomonadota</taxon>
        <taxon>Alphaproteobacteria</taxon>
        <taxon>Sphingomonadales</taxon>
        <taxon>Sphingomonadaceae</taxon>
        <taxon>Novosphingobium</taxon>
    </lineage>
</organism>
<reference evidence="2 3" key="1">
    <citation type="submission" date="2020-04" db="EMBL/GenBank/DDBJ databases">
        <title>Novosphingobium sp. TW-4 isolated from soil.</title>
        <authorList>
            <person name="Dahal R.H."/>
            <person name="Chaudhary D.K."/>
        </authorList>
    </citation>
    <scope>NUCLEOTIDE SEQUENCE [LARGE SCALE GENOMIC DNA]</scope>
    <source>
        <strain evidence="2 3">TW-4</strain>
    </source>
</reference>
<proteinExistence type="predicted"/>
<sequence length="181" mass="20871">MPTLQERDGMDPLDRLVSWQAIYDLSCDYMRAQDRLDPVLHRSVFHDDATTDYGAGWQGDAEGFVAFAQGVLAPHKANHHMIGQMRIDFESETLAFGEVYYQAHHRIMGDDGAEYDLFVAGRYVDRYERRQGVWKIAHRTELADWIRNEPAADLEGGAMMLPWGARSPHDLSCRREEMRVR</sequence>
<accession>A0A7Y0G9Z7</accession>
<dbReference type="EMBL" id="JABBGM010000005">
    <property type="protein sequence ID" value="NML94520.1"/>
    <property type="molecule type" value="Genomic_DNA"/>
</dbReference>
<dbReference type="InterPro" id="IPR037401">
    <property type="entry name" value="SnoaL-like"/>
</dbReference>
<protein>
    <submittedName>
        <fullName evidence="2">Nuclear transport factor 2 family protein</fullName>
    </submittedName>
</protein>
<dbReference type="Proteomes" id="UP000583556">
    <property type="component" value="Unassembled WGS sequence"/>
</dbReference>
<evidence type="ECO:0000313" key="2">
    <source>
        <dbReference type="EMBL" id="NML94520.1"/>
    </source>
</evidence>
<keyword evidence="3" id="KW-1185">Reference proteome</keyword>
<comment type="caution">
    <text evidence="2">The sequence shown here is derived from an EMBL/GenBank/DDBJ whole genome shotgun (WGS) entry which is preliminary data.</text>
</comment>
<dbReference type="SUPFAM" id="SSF54427">
    <property type="entry name" value="NTF2-like"/>
    <property type="match status" value="1"/>
</dbReference>
<gene>
    <name evidence="2" type="ORF">HHL27_12675</name>
</gene>
<dbReference type="InterPro" id="IPR032710">
    <property type="entry name" value="NTF2-like_dom_sf"/>
</dbReference>
<dbReference type="Gene3D" id="3.10.450.50">
    <property type="match status" value="1"/>
</dbReference>
<dbReference type="Pfam" id="PF13577">
    <property type="entry name" value="SnoaL_4"/>
    <property type="match status" value="1"/>
</dbReference>
<feature type="domain" description="SnoaL-like" evidence="1">
    <location>
        <begin position="20"/>
        <end position="140"/>
    </location>
</feature>
<dbReference type="AlphaFoldDB" id="A0A7Y0G9Z7"/>
<name>A0A7Y0G9Z7_9SPHN</name>
<evidence type="ECO:0000259" key="1">
    <source>
        <dbReference type="Pfam" id="PF13577"/>
    </source>
</evidence>
<evidence type="ECO:0000313" key="3">
    <source>
        <dbReference type="Proteomes" id="UP000583556"/>
    </source>
</evidence>